<sequence>MLPVFKHDHIRIRKEGSSPRGHSVLGEESDHTLFHYYEASLQRMIKFWKKSLLVESSKAKGKMKRPKPSSSHRASIQERQSKVVDCLILKDKSSISEHLKNLDEGNLAFPKNELSPWLRSVDTEVRQFASDSNLKKFPTKFIKMCQNIVQLNERLEMDFRLIVPSLLNEESMVNIELVNSIHHVLVSKLVNTLASTNM</sequence>
<dbReference type="AlphaFoldDB" id="A0AAD9PZ35"/>
<dbReference type="Proteomes" id="UP001249851">
    <property type="component" value="Unassembled WGS sequence"/>
</dbReference>
<dbReference type="EMBL" id="JARQWQ010000095">
    <property type="protein sequence ID" value="KAK2551623.1"/>
    <property type="molecule type" value="Genomic_DNA"/>
</dbReference>
<reference evidence="2" key="1">
    <citation type="journal article" date="2023" name="G3 (Bethesda)">
        <title>Whole genome assembly and annotation of the endangered Caribbean coral Acropora cervicornis.</title>
        <authorList>
            <person name="Selwyn J.D."/>
            <person name="Vollmer S.V."/>
        </authorList>
    </citation>
    <scope>NUCLEOTIDE SEQUENCE</scope>
    <source>
        <strain evidence="2">K2</strain>
    </source>
</reference>
<evidence type="ECO:0000313" key="3">
    <source>
        <dbReference type="Proteomes" id="UP001249851"/>
    </source>
</evidence>
<accession>A0AAD9PZ35</accession>
<gene>
    <name evidence="2" type="ORF">P5673_027386</name>
</gene>
<protein>
    <submittedName>
        <fullName evidence="2">Uncharacterized protein</fullName>
    </submittedName>
</protein>
<evidence type="ECO:0000313" key="2">
    <source>
        <dbReference type="EMBL" id="KAK2551623.1"/>
    </source>
</evidence>
<organism evidence="2 3">
    <name type="scientific">Acropora cervicornis</name>
    <name type="common">Staghorn coral</name>
    <dbReference type="NCBI Taxonomy" id="6130"/>
    <lineage>
        <taxon>Eukaryota</taxon>
        <taxon>Metazoa</taxon>
        <taxon>Cnidaria</taxon>
        <taxon>Anthozoa</taxon>
        <taxon>Hexacorallia</taxon>
        <taxon>Scleractinia</taxon>
        <taxon>Astrocoeniina</taxon>
        <taxon>Acroporidae</taxon>
        <taxon>Acropora</taxon>
    </lineage>
</organism>
<evidence type="ECO:0000256" key="1">
    <source>
        <dbReference type="SAM" id="MobiDB-lite"/>
    </source>
</evidence>
<name>A0AAD9PZ35_ACRCE</name>
<comment type="caution">
    <text evidence="2">The sequence shown here is derived from an EMBL/GenBank/DDBJ whole genome shotgun (WGS) entry which is preliminary data.</text>
</comment>
<proteinExistence type="predicted"/>
<keyword evidence="3" id="KW-1185">Reference proteome</keyword>
<reference evidence="2" key="2">
    <citation type="journal article" date="2023" name="Science">
        <title>Genomic signatures of disease resistance in endangered staghorn corals.</title>
        <authorList>
            <person name="Vollmer S.V."/>
            <person name="Selwyn J.D."/>
            <person name="Despard B.A."/>
            <person name="Roesel C.L."/>
        </authorList>
    </citation>
    <scope>NUCLEOTIDE SEQUENCE</scope>
    <source>
        <strain evidence="2">K2</strain>
    </source>
</reference>
<feature type="region of interest" description="Disordered" evidence="1">
    <location>
        <begin position="58"/>
        <end position="78"/>
    </location>
</feature>